<feature type="region of interest" description="Disordered" evidence="5">
    <location>
        <begin position="120"/>
        <end position="150"/>
    </location>
</feature>
<dbReference type="PANTHER" id="PTHR13483:SF11">
    <property type="entry name" value="ZINC FINGER HIT DOMAIN-CONTAINING PROTEIN 3"/>
    <property type="match status" value="1"/>
</dbReference>
<keyword evidence="1" id="KW-0479">Metal-binding</keyword>
<gene>
    <name evidence="7" type="ORF">L211DRAFT_834102</name>
</gene>
<dbReference type="Gene3D" id="3.30.60.190">
    <property type="match status" value="1"/>
</dbReference>
<dbReference type="PROSITE" id="PS51083">
    <property type="entry name" value="ZF_HIT"/>
    <property type="match status" value="1"/>
</dbReference>
<dbReference type="GO" id="GO:0005634">
    <property type="term" value="C:nucleus"/>
    <property type="evidence" value="ECO:0007669"/>
    <property type="project" value="TreeGrafter"/>
</dbReference>
<dbReference type="CDD" id="cd23024">
    <property type="entry name" value="zf-HIT_ZNHIT2-3"/>
    <property type="match status" value="1"/>
</dbReference>
<keyword evidence="8" id="KW-1185">Reference proteome</keyword>
<evidence type="ECO:0000256" key="3">
    <source>
        <dbReference type="ARBA" id="ARBA00022833"/>
    </source>
</evidence>
<dbReference type="InterPro" id="IPR007529">
    <property type="entry name" value="Znf_HIT"/>
</dbReference>
<feature type="domain" description="HIT-type" evidence="6">
    <location>
        <begin position="4"/>
        <end position="38"/>
    </location>
</feature>
<organism evidence="7 8">
    <name type="scientific">Terfezia boudieri ATCC MYA-4762</name>
    <dbReference type="NCBI Taxonomy" id="1051890"/>
    <lineage>
        <taxon>Eukaryota</taxon>
        <taxon>Fungi</taxon>
        <taxon>Dikarya</taxon>
        <taxon>Ascomycota</taxon>
        <taxon>Pezizomycotina</taxon>
        <taxon>Pezizomycetes</taxon>
        <taxon>Pezizales</taxon>
        <taxon>Pezizaceae</taxon>
        <taxon>Terfezia</taxon>
    </lineage>
</organism>
<dbReference type="AlphaFoldDB" id="A0A3N4LZ01"/>
<protein>
    <recommendedName>
        <fullName evidence="6">HIT-type domain-containing protein</fullName>
    </recommendedName>
</protein>
<evidence type="ECO:0000259" key="6">
    <source>
        <dbReference type="PROSITE" id="PS51083"/>
    </source>
</evidence>
<dbReference type="Proteomes" id="UP000267821">
    <property type="component" value="Unassembled WGS sequence"/>
</dbReference>
<evidence type="ECO:0000256" key="4">
    <source>
        <dbReference type="PROSITE-ProRule" id="PRU00453"/>
    </source>
</evidence>
<dbReference type="InterPro" id="IPR051639">
    <property type="entry name" value="BCD1"/>
</dbReference>
<sequence>MPLCQLCNVAESRYKCPTCLMPYCSLACYKPHKTEHEANPAPAPIEAPATSTAVEPSSTAPSPPGSSIPPPSAATAPTITPSTSTYTSLLLTHPTLLAHLRSTPSLHSLLYQIYLATLEPPPSPQKPTNTPSNSYKISKHQKKTPIWTPPAGIAKGVKRLNKIREKGLAGGGDGGALEEFVGMVVGCIGEGGTGVHEV</sequence>
<dbReference type="GO" id="GO:0070761">
    <property type="term" value="C:pre-snoRNP complex"/>
    <property type="evidence" value="ECO:0007669"/>
    <property type="project" value="TreeGrafter"/>
</dbReference>
<dbReference type="GO" id="GO:0000463">
    <property type="term" value="P:maturation of LSU-rRNA from tricistronic rRNA transcript (SSU-rRNA, 5.8S rRNA, LSU-rRNA)"/>
    <property type="evidence" value="ECO:0007669"/>
    <property type="project" value="TreeGrafter"/>
</dbReference>
<dbReference type="EMBL" id="ML121530">
    <property type="protein sequence ID" value="RPB28097.1"/>
    <property type="molecule type" value="Genomic_DNA"/>
</dbReference>
<accession>A0A3N4LZ01</accession>
<proteinExistence type="predicted"/>
<dbReference type="GO" id="GO:0008270">
    <property type="term" value="F:zinc ion binding"/>
    <property type="evidence" value="ECO:0007669"/>
    <property type="project" value="UniProtKB-UniRule"/>
</dbReference>
<feature type="region of interest" description="Disordered" evidence="5">
    <location>
        <begin position="35"/>
        <end position="79"/>
    </location>
</feature>
<evidence type="ECO:0000256" key="5">
    <source>
        <dbReference type="SAM" id="MobiDB-lite"/>
    </source>
</evidence>
<evidence type="ECO:0000256" key="1">
    <source>
        <dbReference type="ARBA" id="ARBA00022723"/>
    </source>
</evidence>
<dbReference type="Pfam" id="PF04438">
    <property type="entry name" value="zf-HIT"/>
    <property type="match status" value="1"/>
</dbReference>
<feature type="compositionally biased region" description="Pro residues" evidence="5">
    <location>
        <begin position="61"/>
        <end position="72"/>
    </location>
</feature>
<dbReference type="InParanoid" id="A0A3N4LZ01"/>
<keyword evidence="3" id="KW-0862">Zinc</keyword>
<evidence type="ECO:0000313" key="7">
    <source>
        <dbReference type="EMBL" id="RPB28097.1"/>
    </source>
</evidence>
<dbReference type="PANTHER" id="PTHR13483">
    <property type="entry name" value="BOX C_D SNORNA PROTEIN 1-RELATED"/>
    <property type="match status" value="1"/>
</dbReference>
<dbReference type="GO" id="GO:0048254">
    <property type="term" value="P:snoRNA localization"/>
    <property type="evidence" value="ECO:0007669"/>
    <property type="project" value="TreeGrafter"/>
</dbReference>
<evidence type="ECO:0000313" key="8">
    <source>
        <dbReference type="Proteomes" id="UP000267821"/>
    </source>
</evidence>
<name>A0A3N4LZ01_9PEZI</name>
<dbReference type="SUPFAM" id="SSF144232">
    <property type="entry name" value="HIT/MYND zinc finger-like"/>
    <property type="match status" value="1"/>
</dbReference>
<keyword evidence="2 4" id="KW-0863">Zinc-finger</keyword>
<dbReference type="OrthoDB" id="18412at2759"/>
<dbReference type="GO" id="GO:0000492">
    <property type="term" value="P:box C/D snoRNP assembly"/>
    <property type="evidence" value="ECO:0007669"/>
    <property type="project" value="TreeGrafter"/>
</dbReference>
<reference evidence="7 8" key="1">
    <citation type="journal article" date="2018" name="Nat. Ecol. Evol.">
        <title>Pezizomycetes genomes reveal the molecular basis of ectomycorrhizal truffle lifestyle.</title>
        <authorList>
            <person name="Murat C."/>
            <person name="Payen T."/>
            <person name="Noel B."/>
            <person name="Kuo A."/>
            <person name="Morin E."/>
            <person name="Chen J."/>
            <person name="Kohler A."/>
            <person name="Krizsan K."/>
            <person name="Balestrini R."/>
            <person name="Da Silva C."/>
            <person name="Montanini B."/>
            <person name="Hainaut M."/>
            <person name="Levati E."/>
            <person name="Barry K.W."/>
            <person name="Belfiori B."/>
            <person name="Cichocki N."/>
            <person name="Clum A."/>
            <person name="Dockter R.B."/>
            <person name="Fauchery L."/>
            <person name="Guy J."/>
            <person name="Iotti M."/>
            <person name="Le Tacon F."/>
            <person name="Lindquist E.A."/>
            <person name="Lipzen A."/>
            <person name="Malagnac F."/>
            <person name="Mello A."/>
            <person name="Molinier V."/>
            <person name="Miyauchi S."/>
            <person name="Poulain J."/>
            <person name="Riccioni C."/>
            <person name="Rubini A."/>
            <person name="Sitrit Y."/>
            <person name="Splivallo R."/>
            <person name="Traeger S."/>
            <person name="Wang M."/>
            <person name="Zifcakova L."/>
            <person name="Wipf D."/>
            <person name="Zambonelli A."/>
            <person name="Paolocci F."/>
            <person name="Nowrousian M."/>
            <person name="Ottonello S."/>
            <person name="Baldrian P."/>
            <person name="Spatafora J.W."/>
            <person name="Henrissat B."/>
            <person name="Nagy L.G."/>
            <person name="Aury J.M."/>
            <person name="Wincker P."/>
            <person name="Grigoriev I.V."/>
            <person name="Bonfante P."/>
            <person name="Martin F.M."/>
        </authorList>
    </citation>
    <scope>NUCLEOTIDE SEQUENCE [LARGE SCALE GENOMIC DNA]</scope>
    <source>
        <strain evidence="7 8">ATCC MYA-4762</strain>
    </source>
</reference>
<evidence type="ECO:0000256" key="2">
    <source>
        <dbReference type="ARBA" id="ARBA00022771"/>
    </source>
</evidence>